<sequence length="198" mass="21241">MRTVSRGRHQRSHADLYWAVGALAVFLTYLFLLVAATAPMIRALWFASAHNPLLYAGLLALIVGLPGLLFTVPRVPAPRTVWVSGRSSRRQLSRRRTSHIPTDALGLASFLLAQAPLPPPWSPRGVSATIANITGSPEAVELSRQFGTVSLVVFAVGIGAAVLAQVYRHAPAFRVIALMLAVGTPVLAWAWVTHAVLA</sequence>
<organism evidence="2 3">
    <name type="scientific">Intrasporangium chromatireducens Q5-1</name>
    <dbReference type="NCBI Taxonomy" id="584657"/>
    <lineage>
        <taxon>Bacteria</taxon>
        <taxon>Bacillati</taxon>
        <taxon>Actinomycetota</taxon>
        <taxon>Actinomycetes</taxon>
        <taxon>Micrococcales</taxon>
        <taxon>Intrasporangiaceae</taxon>
        <taxon>Intrasporangium</taxon>
    </lineage>
</organism>
<reference evidence="3" key="1">
    <citation type="submission" date="2013-08" db="EMBL/GenBank/DDBJ databases">
        <title>Intrasporangium oryzae NRRL B-24470.</title>
        <authorList>
            <person name="Liu H."/>
            <person name="Wang G."/>
        </authorList>
    </citation>
    <scope>NUCLEOTIDE SEQUENCE [LARGE SCALE GENOMIC DNA]</scope>
    <source>
        <strain evidence="3">Q5-1</strain>
    </source>
</reference>
<dbReference type="EMBL" id="AWQS01000026">
    <property type="protein sequence ID" value="EWT06974.1"/>
    <property type="molecule type" value="Genomic_DNA"/>
</dbReference>
<dbReference type="Proteomes" id="UP000019494">
    <property type="component" value="Unassembled WGS sequence"/>
</dbReference>
<keyword evidence="1" id="KW-1133">Transmembrane helix</keyword>
<comment type="caution">
    <text evidence="2">The sequence shown here is derived from an EMBL/GenBank/DDBJ whole genome shotgun (WGS) entry which is preliminary data.</text>
</comment>
<gene>
    <name evidence="2" type="ORF">N864_07125</name>
</gene>
<evidence type="ECO:0000256" key="1">
    <source>
        <dbReference type="SAM" id="Phobius"/>
    </source>
</evidence>
<accession>W9GSV8</accession>
<feature type="transmembrane region" description="Helical" evidence="1">
    <location>
        <begin position="16"/>
        <end position="41"/>
    </location>
</feature>
<keyword evidence="3" id="KW-1185">Reference proteome</keyword>
<proteinExistence type="predicted"/>
<name>W9GSV8_9MICO</name>
<keyword evidence="1" id="KW-0812">Transmembrane</keyword>
<feature type="transmembrane region" description="Helical" evidence="1">
    <location>
        <begin position="173"/>
        <end position="192"/>
    </location>
</feature>
<feature type="transmembrane region" description="Helical" evidence="1">
    <location>
        <begin position="146"/>
        <end position="166"/>
    </location>
</feature>
<keyword evidence="1" id="KW-0472">Membrane</keyword>
<evidence type="ECO:0000313" key="2">
    <source>
        <dbReference type="EMBL" id="EWT06974.1"/>
    </source>
</evidence>
<evidence type="ECO:0000313" key="3">
    <source>
        <dbReference type="Proteomes" id="UP000019494"/>
    </source>
</evidence>
<feature type="transmembrane region" description="Helical" evidence="1">
    <location>
        <begin position="53"/>
        <end position="77"/>
    </location>
</feature>
<dbReference type="AlphaFoldDB" id="W9GSV8"/>
<protein>
    <submittedName>
        <fullName evidence="2">Uncharacterized protein</fullName>
    </submittedName>
</protein>